<name>Q4SCR4_TETNG</name>
<dbReference type="EMBL" id="CAAE01014650">
    <property type="protein sequence ID" value="CAG01568.1"/>
    <property type="molecule type" value="Genomic_DNA"/>
</dbReference>
<protein>
    <submittedName>
        <fullName evidence="1">Chromosome 7 SCAF14650, whole genome shotgun sequence</fullName>
    </submittedName>
</protein>
<accession>Q4SCR4</accession>
<reference evidence="1" key="1">
    <citation type="journal article" date="2004" name="Nature">
        <title>Genome duplication in the teleost fish Tetraodon nigroviridis reveals the early vertebrate proto-karyotype.</title>
        <authorList>
            <person name="Jaillon O."/>
            <person name="Aury J.-M."/>
            <person name="Brunet F."/>
            <person name="Petit J.-L."/>
            <person name="Stange-Thomann N."/>
            <person name="Mauceli E."/>
            <person name="Bouneau L."/>
            <person name="Fischer C."/>
            <person name="Ozouf-Costaz C."/>
            <person name="Bernot A."/>
            <person name="Nicaud S."/>
            <person name="Jaffe D."/>
            <person name="Fisher S."/>
            <person name="Lutfalla G."/>
            <person name="Dossat C."/>
            <person name="Segurens B."/>
            <person name="Dasilva C."/>
            <person name="Salanoubat M."/>
            <person name="Levy M."/>
            <person name="Boudet N."/>
            <person name="Castellano S."/>
            <person name="Anthouard V."/>
            <person name="Jubin C."/>
            <person name="Castelli V."/>
            <person name="Katinka M."/>
            <person name="Vacherie B."/>
            <person name="Biemont C."/>
            <person name="Skalli Z."/>
            <person name="Cattolico L."/>
            <person name="Poulain J."/>
            <person name="De Berardinis V."/>
            <person name="Cruaud C."/>
            <person name="Duprat S."/>
            <person name="Brottier P."/>
            <person name="Coutanceau J.-P."/>
            <person name="Gouzy J."/>
            <person name="Parra G."/>
            <person name="Lardier G."/>
            <person name="Chapple C."/>
            <person name="McKernan K.J."/>
            <person name="McEwan P."/>
            <person name="Bosak S."/>
            <person name="Kellis M."/>
            <person name="Volff J.-N."/>
            <person name="Guigo R."/>
            <person name="Zody M.C."/>
            <person name="Mesirov J."/>
            <person name="Lindblad-Toh K."/>
            <person name="Birren B."/>
            <person name="Nusbaum C."/>
            <person name="Kahn D."/>
            <person name="Robinson-Rechavi M."/>
            <person name="Laudet V."/>
            <person name="Schachter V."/>
            <person name="Quetier F."/>
            <person name="Saurin W."/>
            <person name="Scarpelli C."/>
            <person name="Wincker P."/>
            <person name="Lander E.S."/>
            <person name="Weissenbach J."/>
            <person name="Roest Crollius H."/>
        </authorList>
    </citation>
    <scope>NUCLEOTIDE SEQUENCE [LARGE SCALE GENOMIC DNA]</scope>
</reference>
<proteinExistence type="predicted"/>
<dbReference type="AlphaFoldDB" id="Q4SCR4"/>
<reference evidence="1" key="2">
    <citation type="submission" date="2004-02" db="EMBL/GenBank/DDBJ databases">
        <authorList>
            <consortium name="Genoscope"/>
            <consortium name="Whitehead Institute Centre for Genome Research"/>
        </authorList>
    </citation>
    <scope>NUCLEOTIDE SEQUENCE</scope>
</reference>
<organism evidence="1">
    <name type="scientific">Tetraodon nigroviridis</name>
    <name type="common">Spotted green pufferfish</name>
    <name type="synonym">Chelonodon nigroviridis</name>
    <dbReference type="NCBI Taxonomy" id="99883"/>
    <lineage>
        <taxon>Eukaryota</taxon>
        <taxon>Metazoa</taxon>
        <taxon>Chordata</taxon>
        <taxon>Craniata</taxon>
        <taxon>Vertebrata</taxon>
        <taxon>Euteleostomi</taxon>
        <taxon>Actinopterygii</taxon>
        <taxon>Neopterygii</taxon>
        <taxon>Teleostei</taxon>
        <taxon>Neoteleostei</taxon>
        <taxon>Acanthomorphata</taxon>
        <taxon>Eupercaria</taxon>
        <taxon>Tetraodontiformes</taxon>
        <taxon>Tetradontoidea</taxon>
        <taxon>Tetraodontidae</taxon>
        <taxon>Tetraodon</taxon>
    </lineage>
</organism>
<sequence length="45" mass="5215">MLPCEMVERVFPITSNLSKEIIRPDVMVPAKQTLIWTLQVCEEPE</sequence>
<gene>
    <name evidence="1" type="ORF">GSTENG00020377001</name>
</gene>
<dbReference type="KEGG" id="tng:GSTEN00020377G001"/>
<evidence type="ECO:0000313" key="1">
    <source>
        <dbReference type="EMBL" id="CAG01568.1"/>
    </source>
</evidence>